<keyword evidence="3" id="KW-0472">Membrane</keyword>
<feature type="repeat" description="RCC1" evidence="2">
    <location>
        <begin position="4"/>
        <end position="55"/>
    </location>
</feature>
<dbReference type="PANTHER" id="PTHR22872">
    <property type="entry name" value="BTK-BINDING PROTEIN-RELATED"/>
    <property type="match status" value="1"/>
</dbReference>
<keyword evidence="1" id="KW-0677">Repeat</keyword>
<name>A0A2P6NHY2_9EUKA</name>
<dbReference type="STRING" id="1890364.A0A2P6NHY2"/>
<evidence type="ECO:0000256" key="1">
    <source>
        <dbReference type="ARBA" id="ARBA00022737"/>
    </source>
</evidence>
<dbReference type="Pfam" id="PF13540">
    <property type="entry name" value="RCC1_2"/>
    <property type="match status" value="1"/>
</dbReference>
<keyword evidence="3" id="KW-0812">Transmembrane</keyword>
<dbReference type="Gene3D" id="2.130.10.30">
    <property type="entry name" value="Regulator of chromosome condensation 1/beta-lactamase-inhibitor protein II"/>
    <property type="match status" value="2"/>
</dbReference>
<feature type="transmembrane region" description="Helical" evidence="3">
    <location>
        <begin position="699"/>
        <end position="721"/>
    </location>
</feature>
<dbReference type="InParanoid" id="A0A2P6NHY2"/>
<dbReference type="InterPro" id="IPR051625">
    <property type="entry name" value="Signaling_Regulatory_Domain"/>
</dbReference>
<dbReference type="Proteomes" id="UP000241769">
    <property type="component" value="Unassembled WGS sequence"/>
</dbReference>
<dbReference type="InterPro" id="IPR000408">
    <property type="entry name" value="Reg_chr_condens"/>
</dbReference>
<proteinExistence type="predicted"/>
<evidence type="ECO:0000256" key="3">
    <source>
        <dbReference type="SAM" id="Phobius"/>
    </source>
</evidence>
<comment type="caution">
    <text evidence="4">The sequence shown here is derived from an EMBL/GenBank/DDBJ whole genome shotgun (WGS) entry which is preliminary data.</text>
</comment>
<sequence>MTLIGTYGWGSASKGELSVEKTETIDDPTPIQELLGLDITNVAAGPLVSFAVADGRIGLLGTGRYDNWEYHEPKRVSGIDKAKRVYIGTRHVLVLTEEGFAYRYTSLIIADLTISWGVGDGGRLCNGRSVENTIASPYWIYWFFDETLKQAAAGEEHSMFLTNDGRVYTCGRGPGLGLGTDDSRNIPEKVPLEQTMSLIAAYKSFTSSVSSDGRSIYGWGEFPGILNQTTRSPTRLTEIEGMLGDATVVDVRISEAALYLLSDGRVISVGNNTNGRLCHKSSERDKVSKPIFTDHDHVMSISSGVRGSVVATLNGTIYDCGKEEVIARWNLNETTNLYMSTGTSHDLMVLQTVTQHVSTDVCPLLQPVRCAGSTLCFDNFSFCSSSVQCPPSQPFLCFDAKCGTSAQECYSSNPNSCGNLTRCWDGSCSERCPPTPACPVEYPKRCQSGCQSKDGVCAEDGCGAGYRLCPDGRCIQNGTTESCLHYNGCPLGQIMCPSGGCVGDANDCTCSNSTVRCFDSTCRASCPEAPSQTKVVHANVTVSTAKDTTLTLAYDNSSSNILPCTIKLYKNAKIQKNLRYVSISPVADSVLATLGVSEEGSDRRIISSVFEIRDNVNDGFTLDISCGVVVPSDQLGASGCLATFRSGVVRCLNSNPKSHVGHDGVSLSVMGVSVSSGPLFYLYGTDLPLEKPKSNNATFTFWTLLWVFLIIFGVMIFAYVINWLYAKSKRKEPEAEEFGRSNIMVA</sequence>
<reference evidence="4 5" key="1">
    <citation type="journal article" date="2018" name="Genome Biol. Evol.">
        <title>Multiple Roots of Fruiting Body Formation in Amoebozoa.</title>
        <authorList>
            <person name="Hillmann F."/>
            <person name="Forbes G."/>
            <person name="Novohradska S."/>
            <person name="Ferling I."/>
            <person name="Riege K."/>
            <person name="Groth M."/>
            <person name="Westermann M."/>
            <person name="Marz M."/>
            <person name="Spaller T."/>
            <person name="Winckler T."/>
            <person name="Schaap P."/>
            <person name="Glockner G."/>
        </authorList>
    </citation>
    <scope>NUCLEOTIDE SEQUENCE [LARGE SCALE GENOMIC DNA]</scope>
    <source>
        <strain evidence="4 5">Jena</strain>
    </source>
</reference>
<dbReference type="SUPFAM" id="SSF50985">
    <property type="entry name" value="RCC1/BLIP-II"/>
    <property type="match status" value="2"/>
</dbReference>
<dbReference type="OrthoDB" id="8068875at2759"/>
<protein>
    <submittedName>
        <fullName evidence="4">Uncharacterized protein</fullName>
    </submittedName>
</protein>
<dbReference type="EMBL" id="MDYQ01000080">
    <property type="protein sequence ID" value="PRP83568.1"/>
    <property type="molecule type" value="Genomic_DNA"/>
</dbReference>
<organism evidence="4 5">
    <name type="scientific">Planoprotostelium fungivorum</name>
    <dbReference type="NCBI Taxonomy" id="1890364"/>
    <lineage>
        <taxon>Eukaryota</taxon>
        <taxon>Amoebozoa</taxon>
        <taxon>Evosea</taxon>
        <taxon>Variosea</taxon>
        <taxon>Cavosteliida</taxon>
        <taxon>Cavosteliaceae</taxon>
        <taxon>Planoprotostelium</taxon>
    </lineage>
</organism>
<keyword evidence="5" id="KW-1185">Reference proteome</keyword>
<gene>
    <name evidence="4" type="ORF">PROFUN_09117</name>
</gene>
<dbReference type="InterPro" id="IPR009091">
    <property type="entry name" value="RCC1/BLIP-II"/>
</dbReference>
<dbReference type="PROSITE" id="PS50012">
    <property type="entry name" value="RCC1_3"/>
    <property type="match status" value="2"/>
</dbReference>
<feature type="repeat" description="RCC1" evidence="2">
    <location>
        <begin position="111"/>
        <end position="164"/>
    </location>
</feature>
<dbReference type="PROSITE" id="PS00626">
    <property type="entry name" value="RCC1_2"/>
    <property type="match status" value="1"/>
</dbReference>
<dbReference type="AlphaFoldDB" id="A0A2P6NHY2"/>
<evidence type="ECO:0000256" key="2">
    <source>
        <dbReference type="PROSITE-ProRule" id="PRU00235"/>
    </source>
</evidence>
<accession>A0A2P6NHY2</accession>
<evidence type="ECO:0000313" key="5">
    <source>
        <dbReference type="Proteomes" id="UP000241769"/>
    </source>
</evidence>
<keyword evidence="3" id="KW-1133">Transmembrane helix</keyword>
<evidence type="ECO:0000313" key="4">
    <source>
        <dbReference type="EMBL" id="PRP83568.1"/>
    </source>
</evidence>